<keyword evidence="3" id="KW-1185">Reference proteome</keyword>
<organism evidence="2 3">
    <name type="scientific">Flexivirga caeni</name>
    <dbReference type="NCBI Taxonomy" id="2294115"/>
    <lineage>
        <taxon>Bacteria</taxon>
        <taxon>Bacillati</taxon>
        <taxon>Actinomycetota</taxon>
        <taxon>Actinomycetes</taxon>
        <taxon>Micrococcales</taxon>
        <taxon>Dermacoccaceae</taxon>
        <taxon>Flexivirga</taxon>
    </lineage>
</organism>
<proteinExistence type="predicted"/>
<dbReference type="SUPFAM" id="SSF47090">
    <property type="entry name" value="PGBD-like"/>
    <property type="match status" value="2"/>
</dbReference>
<reference evidence="2 3" key="1">
    <citation type="submission" date="2018-11" db="EMBL/GenBank/DDBJ databases">
        <title>Draft genome of Simplicispira Flexivirga sp. BO-16.</title>
        <authorList>
            <person name="Im W.T."/>
        </authorList>
    </citation>
    <scope>NUCLEOTIDE SEQUENCE [LARGE SCALE GENOMIC DNA]</scope>
    <source>
        <strain evidence="2 3">BO-16</strain>
    </source>
</reference>
<evidence type="ECO:0000259" key="1">
    <source>
        <dbReference type="Pfam" id="PF01471"/>
    </source>
</evidence>
<dbReference type="EMBL" id="RJJQ01000007">
    <property type="protein sequence ID" value="RNI22862.1"/>
    <property type="molecule type" value="Genomic_DNA"/>
</dbReference>
<dbReference type="AlphaFoldDB" id="A0A3M9MBA9"/>
<dbReference type="RefSeq" id="WP_123271062.1">
    <property type="nucleotide sequence ID" value="NZ_RJJQ01000007.1"/>
</dbReference>
<evidence type="ECO:0000313" key="3">
    <source>
        <dbReference type="Proteomes" id="UP000271678"/>
    </source>
</evidence>
<feature type="domain" description="Peptidoglycan binding-like" evidence="1">
    <location>
        <begin position="322"/>
        <end position="378"/>
    </location>
</feature>
<dbReference type="InterPro" id="IPR002477">
    <property type="entry name" value="Peptidoglycan-bd-like"/>
</dbReference>
<feature type="domain" description="Peptidoglycan binding-like" evidence="1">
    <location>
        <begin position="249"/>
        <end position="305"/>
    </location>
</feature>
<dbReference type="Proteomes" id="UP000271678">
    <property type="component" value="Unassembled WGS sequence"/>
</dbReference>
<accession>A0A3M9MBA9</accession>
<protein>
    <submittedName>
        <fullName evidence="2">Peptidoglycan-binding protein</fullName>
    </submittedName>
</protein>
<dbReference type="InterPro" id="IPR036365">
    <property type="entry name" value="PGBD-like_sf"/>
</dbReference>
<dbReference type="Gene3D" id="1.10.101.10">
    <property type="entry name" value="PGBD-like superfamily/PGBD"/>
    <property type="match status" value="2"/>
</dbReference>
<sequence>MPVQSPKRGARPAPRSVLAAARPHLTEAGAPPSYIVVPQRISMWGNDVHGDCVTAEEAFAKACHQPEVFVPDASVIAWATLHGVLEGAYLVDVLTWMQSDGFYLSPSLYGDGSHVSVDWTNPANVRSAIAQGPVKLGVAADQLDGAWQSTDGTTGWFATGFTPDSNEDHCVSLCGYGTFGWLAQQLGVSVPSNLSAGTQGYAMFTWNTIGIIDVPSMQAITAEAWLRTPTTTVRRSPNPGQPTISAGATGTAVRRLQRALHRTPNPSIVVDGVFGPGTTSAVKQFQQANGLTADGVAGPVTWAHLPDGGPMPTLLQGSSGAVVKSLQQVLTNGAPGQWGTTPHGVDGKFGPNTAASVKALQKWGGVTADGVVGDNTWDVSLHAAGADLESAVGLQYVQG</sequence>
<dbReference type="OrthoDB" id="8210007at2"/>
<dbReference type="InterPro" id="IPR036366">
    <property type="entry name" value="PGBDSf"/>
</dbReference>
<dbReference type="Pfam" id="PF01471">
    <property type="entry name" value="PG_binding_1"/>
    <property type="match status" value="2"/>
</dbReference>
<gene>
    <name evidence="2" type="ORF">EFY87_08620</name>
</gene>
<name>A0A3M9MBA9_9MICO</name>
<evidence type="ECO:0000313" key="2">
    <source>
        <dbReference type="EMBL" id="RNI22862.1"/>
    </source>
</evidence>
<comment type="caution">
    <text evidence="2">The sequence shown here is derived from an EMBL/GenBank/DDBJ whole genome shotgun (WGS) entry which is preliminary data.</text>
</comment>